<accession>A0A381SPJ5</accession>
<gene>
    <name evidence="1" type="ORF">METZ01_LOCUS58243</name>
</gene>
<sequence>MAEHVNLSVRQDEMRARIVLNSPKGNVLTTAVAQTIRTKLALLDEVMSLRLVTVEGAGRDFSFGASIQEHASERIERMLPEMNGMIRDLLDVPVPTAAVVKGRCLGAGFELALACDFIFAADDAVLGLPEVRLAAFPPAASALLPMRLGYARATDAILTGEAHSGAEWHAAGLVTQVFALDQIDAEVEAWFDRNLSGRSASGLRHAVAASRLGLRKHVAQVLPDLEQLYLNELMQTADVNEAVTAFLGKRAPNWTD</sequence>
<reference evidence="1" key="1">
    <citation type="submission" date="2018-05" db="EMBL/GenBank/DDBJ databases">
        <authorList>
            <person name="Lanie J.A."/>
            <person name="Ng W.-L."/>
            <person name="Kazmierczak K.M."/>
            <person name="Andrzejewski T.M."/>
            <person name="Davidsen T.M."/>
            <person name="Wayne K.J."/>
            <person name="Tettelin H."/>
            <person name="Glass J.I."/>
            <person name="Rusch D."/>
            <person name="Podicherti R."/>
            <person name="Tsui H.-C.T."/>
            <person name="Winkler M.E."/>
        </authorList>
    </citation>
    <scope>NUCLEOTIDE SEQUENCE</scope>
</reference>
<dbReference type="Gene3D" id="3.90.226.10">
    <property type="entry name" value="2-enoyl-CoA Hydratase, Chain A, domain 1"/>
    <property type="match status" value="1"/>
</dbReference>
<dbReference type="EMBL" id="UINC01003334">
    <property type="protein sequence ID" value="SVA05389.1"/>
    <property type="molecule type" value="Genomic_DNA"/>
</dbReference>
<protein>
    <recommendedName>
        <fullName evidence="2">Cyclohexa-1,5-dienecarbonyl-CoA hydratase</fullName>
    </recommendedName>
</protein>
<dbReference type="CDD" id="cd06558">
    <property type="entry name" value="crotonase-like"/>
    <property type="match status" value="1"/>
</dbReference>
<dbReference type="SUPFAM" id="SSF52096">
    <property type="entry name" value="ClpP/crotonase"/>
    <property type="match status" value="1"/>
</dbReference>
<organism evidence="1">
    <name type="scientific">marine metagenome</name>
    <dbReference type="NCBI Taxonomy" id="408172"/>
    <lineage>
        <taxon>unclassified sequences</taxon>
        <taxon>metagenomes</taxon>
        <taxon>ecological metagenomes</taxon>
    </lineage>
</organism>
<evidence type="ECO:0008006" key="2">
    <source>
        <dbReference type="Google" id="ProtNLM"/>
    </source>
</evidence>
<dbReference type="InterPro" id="IPR001753">
    <property type="entry name" value="Enoyl-CoA_hydra/iso"/>
</dbReference>
<dbReference type="Pfam" id="PF00378">
    <property type="entry name" value="ECH_1"/>
    <property type="match status" value="1"/>
</dbReference>
<evidence type="ECO:0000313" key="1">
    <source>
        <dbReference type="EMBL" id="SVA05389.1"/>
    </source>
</evidence>
<proteinExistence type="predicted"/>
<name>A0A381SPJ5_9ZZZZ</name>
<dbReference type="PANTHER" id="PTHR43459:SF1">
    <property type="entry name" value="EG:BACN32G11.4 PROTEIN"/>
    <property type="match status" value="1"/>
</dbReference>
<dbReference type="PANTHER" id="PTHR43459">
    <property type="entry name" value="ENOYL-COA HYDRATASE"/>
    <property type="match status" value="1"/>
</dbReference>
<dbReference type="InterPro" id="IPR029045">
    <property type="entry name" value="ClpP/crotonase-like_dom_sf"/>
</dbReference>
<dbReference type="AlphaFoldDB" id="A0A381SPJ5"/>